<accession>A0A427ARJ3</accession>
<dbReference type="Proteomes" id="UP000287651">
    <property type="component" value="Unassembled WGS sequence"/>
</dbReference>
<name>A0A427ARJ3_ENSVE</name>
<comment type="caution">
    <text evidence="1">The sequence shown here is derived from an EMBL/GenBank/DDBJ whole genome shotgun (WGS) entry which is preliminary data.</text>
</comment>
<gene>
    <name evidence="1" type="ORF">B296_00013400</name>
</gene>
<evidence type="ECO:0000313" key="2">
    <source>
        <dbReference type="Proteomes" id="UP000287651"/>
    </source>
</evidence>
<proteinExistence type="predicted"/>
<dbReference type="EMBL" id="AMZH03001573">
    <property type="protein sequence ID" value="RRT78838.1"/>
    <property type="molecule type" value="Genomic_DNA"/>
</dbReference>
<protein>
    <submittedName>
        <fullName evidence="1">Uncharacterized protein</fullName>
    </submittedName>
</protein>
<evidence type="ECO:0000313" key="1">
    <source>
        <dbReference type="EMBL" id="RRT78838.1"/>
    </source>
</evidence>
<organism evidence="1 2">
    <name type="scientific">Ensete ventricosum</name>
    <name type="common">Abyssinian banana</name>
    <name type="synonym">Musa ensete</name>
    <dbReference type="NCBI Taxonomy" id="4639"/>
    <lineage>
        <taxon>Eukaryota</taxon>
        <taxon>Viridiplantae</taxon>
        <taxon>Streptophyta</taxon>
        <taxon>Embryophyta</taxon>
        <taxon>Tracheophyta</taxon>
        <taxon>Spermatophyta</taxon>
        <taxon>Magnoliopsida</taxon>
        <taxon>Liliopsida</taxon>
        <taxon>Zingiberales</taxon>
        <taxon>Musaceae</taxon>
        <taxon>Ensete</taxon>
    </lineage>
</organism>
<sequence length="114" mass="13299">MATRQRCPQRDQAKLHGDDYVAYVTRIEKTTSVIEGPHFPNLHAIYKHKERYDEEEERCSGGRFGKAMHLERFEDDKGAAHRVCEKMTYEEEEDVDSEAGEFIKRKHLTTIKAA</sequence>
<reference evidence="1 2" key="1">
    <citation type="journal article" date="2014" name="Agronomy (Basel)">
        <title>A Draft Genome Sequence for Ensete ventricosum, the Drought-Tolerant Tree Against Hunger.</title>
        <authorList>
            <person name="Harrison J."/>
            <person name="Moore K.A."/>
            <person name="Paszkiewicz K."/>
            <person name="Jones T."/>
            <person name="Grant M."/>
            <person name="Ambacheew D."/>
            <person name="Muzemil S."/>
            <person name="Studholme D.J."/>
        </authorList>
    </citation>
    <scope>NUCLEOTIDE SEQUENCE [LARGE SCALE GENOMIC DNA]</scope>
</reference>
<dbReference type="AlphaFoldDB" id="A0A427ARJ3"/>